<feature type="repeat" description="Solcar" evidence="12">
    <location>
        <begin position="387"/>
        <end position="475"/>
    </location>
</feature>
<dbReference type="GO" id="GO:0055085">
    <property type="term" value="P:transmembrane transport"/>
    <property type="evidence" value="ECO:0007669"/>
    <property type="project" value="InterPro"/>
</dbReference>
<keyword evidence="6" id="KW-0677">Repeat</keyword>
<dbReference type="RefSeq" id="XP_028033013.1">
    <property type="nucleotide sequence ID" value="XM_028177212.1"/>
</dbReference>
<dbReference type="SUPFAM" id="SSF47473">
    <property type="entry name" value="EF-hand"/>
    <property type="match status" value="1"/>
</dbReference>
<gene>
    <name evidence="16" type="primary">LOC114245161</name>
</gene>
<dbReference type="InterPro" id="IPR023395">
    <property type="entry name" value="MCP_dom_sf"/>
</dbReference>
<evidence type="ECO:0000256" key="7">
    <source>
        <dbReference type="ARBA" id="ARBA00022792"/>
    </source>
</evidence>
<feature type="domain" description="EF-hand" evidence="14">
    <location>
        <begin position="83"/>
        <end position="118"/>
    </location>
</feature>
<keyword evidence="11 12" id="KW-0472">Membrane</keyword>
<dbReference type="AlphaFoldDB" id="A0A6J2JUM8"/>
<evidence type="ECO:0000256" key="1">
    <source>
        <dbReference type="ARBA" id="ARBA00004448"/>
    </source>
</evidence>
<evidence type="ECO:0000256" key="12">
    <source>
        <dbReference type="PROSITE-ProRule" id="PRU00282"/>
    </source>
</evidence>
<comment type="similarity">
    <text evidence="2 13">Belongs to the mitochondrial carrier (TC 2.A.29) family.</text>
</comment>
<accession>A0A6J2JUM8</accession>
<reference evidence="16" key="1">
    <citation type="submission" date="2025-08" db="UniProtKB">
        <authorList>
            <consortium name="RefSeq"/>
        </authorList>
    </citation>
    <scope>IDENTIFICATION</scope>
    <source>
        <tissue evidence="16">Silk gland</tissue>
    </source>
</reference>
<evidence type="ECO:0000313" key="15">
    <source>
        <dbReference type="Proteomes" id="UP000504629"/>
    </source>
</evidence>
<dbReference type="CTD" id="39415"/>
<dbReference type="OrthoDB" id="270584at2759"/>
<dbReference type="Proteomes" id="UP000504629">
    <property type="component" value="Unplaced"/>
</dbReference>
<sequence>MVQCHPPLEIEELPKEDEERLEKLFSKLDHDGNGKIDIHDLSVALKELAPHINRSYAEKFLAKSGWKVAGDVTLSEFIHYVREHEKNLRLQFKHLDRNQDGKVDLEELISAFADLGIAIGRNEAMNLLKRKAVWPYIWMDQDGSLNISYDEWRDYLLLAPATDIHALIHFWRHSTYLDIGEDMNVPDDFTQSELQTGKWWRHLLAGGIAGAVSRTCTAPLDRLKVFLQVNTTRENMRKCLAKMLNEGGITGMWRGNGINVIKIAPESAIKFAAYEQVKRLIKGERSNHPLEIHERFIAGATAGAISQTVIYPLEVLKTRLALRKTGQYSGIADAARKIYAREGLRCFYKGYIPNILGIVPYAGIDLAVYETLKKKYISKYQAHNEQPGILLLLACGSISCTLGQVCSYPLALVRTRLQARENAARGAEGTMRGVFREIVQREGIRGLYRGITPNFIKVIPAVSISYVVYEYASRSLGVNMT</sequence>
<protein>
    <submittedName>
        <fullName evidence="16">Calcium-binding mitochondrial carrier protein SCaMC-2 isoform X1</fullName>
    </submittedName>
</protein>
<dbReference type="InterPro" id="IPR018108">
    <property type="entry name" value="MCP_transmembrane"/>
</dbReference>
<organism evidence="15 16">
    <name type="scientific">Bombyx mandarina</name>
    <name type="common">Wild silk moth</name>
    <name type="synonym">Wild silkworm</name>
    <dbReference type="NCBI Taxonomy" id="7092"/>
    <lineage>
        <taxon>Eukaryota</taxon>
        <taxon>Metazoa</taxon>
        <taxon>Ecdysozoa</taxon>
        <taxon>Arthropoda</taxon>
        <taxon>Hexapoda</taxon>
        <taxon>Insecta</taxon>
        <taxon>Pterygota</taxon>
        <taxon>Neoptera</taxon>
        <taxon>Endopterygota</taxon>
        <taxon>Lepidoptera</taxon>
        <taxon>Glossata</taxon>
        <taxon>Ditrysia</taxon>
        <taxon>Bombycoidea</taxon>
        <taxon>Bombycidae</taxon>
        <taxon>Bombycinae</taxon>
        <taxon>Bombyx</taxon>
    </lineage>
</organism>
<evidence type="ECO:0000256" key="10">
    <source>
        <dbReference type="ARBA" id="ARBA00023128"/>
    </source>
</evidence>
<evidence type="ECO:0000313" key="16">
    <source>
        <dbReference type="RefSeq" id="XP_028033013.1"/>
    </source>
</evidence>
<dbReference type="InterPro" id="IPR011992">
    <property type="entry name" value="EF-hand-dom_pair"/>
</dbReference>
<dbReference type="Gene3D" id="1.50.40.10">
    <property type="entry name" value="Mitochondrial carrier domain"/>
    <property type="match status" value="1"/>
</dbReference>
<evidence type="ECO:0000259" key="14">
    <source>
        <dbReference type="PROSITE" id="PS50222"/>
    </source>
</evidence>
<dbReference type="GO" id="GO:0005743">
    <property type="term" value="C:mitochondrial inner membrane"/>
    <property type="evidence" value="ECO:0007669"/>
    <property type="project" value="UniProtKB-SubCell"/>
</dbReference>
<dbReference type="GeneID" id="114245161"/>
<dbReference type="SMART" id="SM00054">
    <property type="entry name" value="EFh"/>
    <property type="match status" value="2"/>
</dbReference>
<proteinExistence type="inferred from homology"/>
<keyword evidence="4 12" id="KW-0812">Transmembrane</keyword>
<evidence type="ECO:0000256" key="5">
    <source>
        <dbReference type="ARBA" id="ARBA00022723"/>
    </source>
</evidence>
<evidence type="ECO:0000256" key="3">
    <source>
        <dbReference type="ARBA" id="ARBA00022448"/>
    </source>
</evidence>
<dbReference type="PROSITE" id="PS00018">
    <property type="entry name" value="EF_HAND_1"/>
    <property type="match status" value="2"/>
</dbReference>
<evidence type="ECO:0000256" key="8">
    <source>
        <dbReference type="ARBA" id="ARBA00022837"/>
    </source>
</evidence>
<evidence type="ECO:0000256" key="6">
    <source>
        <dbReference type="ARBA" id="ARBA00022737"/>
    </source>
</evidence>
<feature type="domain" description="EF-hand" evidence="14">
    <location>
        <begin position="16"/>
        <end position="51"/>
    </location>
</feature>
<dbReference type="SUPFAM" id="SSF103506">
    <property type="entry name" value="Mitochondrial carrier"/>
    <property type="match status" value="1"/>
</dbReference>
<evidence type="ECO:0000256" key="13">
    <source>
        <dbReference type="RuleBase" id="RU000488"/>
    </source>
</evidence>
<evidence type="ECO:0000256" key="9">
    <source>
        <dbReference type="ARBA" id="ARBA00022989"/>
    </source>
</evidence>
<feature type="repeat" description="Solcar" evidence="12">
    <location>
        <begin position="197"/>
        <end position="280"/>
    </location>
</feature>
<dbReference type="Pfam" id="PF00153">
    <property type="entry name" value="Mito_carr"/>
    <property type="match status" value="3"/>
</dbReference>
<keyword evidence="3 13" id="KW-0813">Transport</keyword>
<name>A0A6J2JUM8_BOMMA</name>
<dbReference type="KEGG" id="bman:114245161"/>
<dbReference type="CDD" id="cd00051">
    <property type="entry name" value="EFh"/>
    <property type="match status" value="2"/>
</dbReference>
<dbReference type="Pfam" id="PF13202">
    <property type="entry name" value="EF-hand_5"/>
    <property type="match status" value="2"/>
</dbReference>
<evidence type="ECO:0000256" key="2">
    <source>
        <dbReference type="ARBA" id="ARBA00006375"/>
    </source>
</evidence>
<dbReference type="PANTHER" id="PTHR24089">
    <property type="entry name" value="SOLUTE CARRIER FAMILY 25"/>
    <property type="match status" value="1"/>
</dbReference>
<dbReference type="InterPro" id="IPR002048">
    <property type="entry name" value="EF_hand_dom"/>
</dbReference>
<dbReference type="PROSITE" id="PS50920">
    <property type="entry name" value="SOLCAR"/>
    <property type="match status" value="3"/>
</dbReference>
<dbReference type="GO" id="GO:0005509">
    <property type="term" value="F:calcium ion binding"/>
    <property type="evidence" value="ECO:0007669"/>
    <property type="project" value="InterPro"/>
</dbReference>
<dbReference type="PROSITE" id="PS50222">
    <property type="entry name" value="EF_HAND_2"/>
    <property type="match status" value="2"/>
</dbReference>
<dbReference type="FunFam" id="1.50.40.10:FF:000003">
    <property type="entry name" value="Putative calcium-binding mitochondrial carrier protein scamc-2"/>
    <property type="match status" value="1"/>
</dbReference>
<feature type="repeat" description="Solcar" evidence="12">
    <location>
        <begin position="290"/>
        <end position="375"/>
    </location>
</feature>
<keyword evidence="10" id="KW-0496">Mitochondrion</keyword>
<evidence type="ECO:0000256" key="11">
    <source>
        <dbReference type="ARBA" id="ARBA00023136"/>
    </source>
</evidence>
<keyword evidence="9" id="KW-1133">Transmembrane helix</keyword>
<dbReference type="InterPro" id="IPR018247">
    <property type="entry name" value="EF_Hand_1_Ca_BS"/>
</dbReference>
<dbReference type="FunFam" id="1.10.238.10:FF:000028">
    <property type="entry name" value="Putative calcium-binding mitochondrial carrier protein scamc-2"/>
    <property type="match status" value="1"/>
</dbReference>
<keyword evidence="15" id="KW-1185">Reference proteome</keyword>
<evidence type="ECO:0000256" key="4">
    <source>
        <dbReference type="ARBA" id="ARBA00022692"/>
    </source>
</evidence>
<keyword evidence="8" id="KW-0106">Calcium</keyword>
<keyword evidence="5" id="KW-0479">Metal-binding</keyword>
<comment type="subcellular location">
    <subcellularLocation>
        <location evidence="1">Mitochondrion inner membrane</location>
        <topology evidence="1">Multi-pass membrane protein</topology>
    </subcellularLocation>
</comment>
<dbReference type="PRINTS" id="PR00926">
    <property type="entry name" value="MITOCARRIER"/>
</dbReference>
<keyword evidence="7" id="KW-0999">Mitochondrion inner membrane</keyword>
<dbReference type="Gene3D" id="1.10.238.10">
    <property type="entry name" value="EF-hand"/>
    <property type="match status" value="2"/>
</dbReference>
<dbReference type="InterPro" id="IPR002067">
    <property type="entry name" value="MCP"/>
</dbReference>